<dbReference type="PANTHER" id="PTHR34821">
    <property type="entry name" value="INNER MEMBRANE PROTEIN YDCZ"/>
    <property type="match status" value="1"/>
</dbReference>
<feature type="transmembrane region" description="Helical" evidence="1">
    <location>
        <begin position="29"/>
        <end position="50"/>
    </location>
</feature>
<dbReference type="PANTHER" id="PTHR34821:SF2">
    <property type="entry name" value="INNER MEMBRANE PROTEIN YDCZ"/>
    <property type="match status" value="1"/>
</dbReference>
<protein>
    <submittedName>
        <fullName evidence="2">DMT family transporter</fullName>
    </submittedName>
</protein>
<sequence length="306" mass="33275">MVLLLILGILAGMLIPVQTSVNNRLSHFTHSLIMASFYSFLTGTLLLIGLNAVMNPGKLSFAFLSSHDFSYIWFLGGLMGVVYLTGNMILLPRIGAALTVIMTVAGQMIISLLIDTFGWFDAPLQPLDIRRIAGIAIMIMGIIFMNYKRKSARHDDSPSNIWLFFGLMTGSIPPVQTAVNSLLRYEVGSFYMASLISFAVGTLALLLLSLLSAGHLKVALTNQEGARLRAWHFIGGALGAVYITTNIILMPHLGTTLTLMSVIFGQMLTGLLIDHFGLFGIPPHALDKRRIAGALMILTGIILLQI</sequence>
<evidence type="ECO:0000313" key="2">
    <source>
        <dbReference type="EMBL" id="MFB9860087.1"/>
    </source>
</evidence>
<comment type="caution">
    <text evidence="2">The sequence shown here is derived from an EMBL/GenBank/DDBJ whole genome shotgun (WGS) entry which is preliminary data.</text>
</comment>
<feature type="transmembrane region" description="Helical" evidence="1">
    <location>
        <begin position="71"/>
        <end position="90"/>
    </location>
</feature>
<feature type="transmembrane region" description="Helical" evidence="1">
    <location>
        <begin position="190"/>
        <end position="210"/>
    </location>
</feature>
<evidence type="ECO:0000256" key="1">
    <source>
        <dbReference type="SAM" id="Phobius"/>
    </source>
</evidence>
<feature type="transmembrane region" description="Helical" evidence="1">
    <location>
        <begin position="161"/>
        <end position="183"/>
    </location>
</feature>
<keyword evidence="1" id="KW-1133">Transmembrane helix</keyword>
<dbReference type="RefSeq" id="WP_380569695.1">
    <property type="nucleotide sequence ID" value="NZ_JBHMAH010000007.1"/>
</dbReference>
<evidence type="ECO:0000313" key="3">
    <source>
        <dbReference type="Proteomes" id="UP001589740"/>
    </source>
</evidence>
<feature type="transmembrane region" description="Helical" evidence="1">
    <location>
        <begin position="96"/>
        <end position="120"/>
    </location>
</feature>
<dbReference type="InterPro" id="IPR006750">
    <property type="entry name" value="YdcZ"/>
</dbReference>
<accession>A0ABV5Z1V0</accession>
<feature type="transmembrane region" description="Helical" evidence="1">
    <location>
        <begin position="230"/>
        <end position="249"/>
    </location>
</feature>
<dbReference type="EMBL" id="JBHMAH010000007">
    <property type="protein sequence ID" value="MFB9860087.1"/>
    <property type="molecule type" value="Genomic_DNA"/>
</dbReference>
<feature type="transmembrane region" description="Helical" evidence="1">
    <location>
        <begin position="132"/>
        <end position="149"/>
    </location>
</feature>
<gene>
    <name evidence="2" type="ORF">ACFFLE_03055</name>
</gene>
<organism evidence="2 3">
    <name type="scientific">Salinicoccus siamensis</name>
    <dbReference type="NCBI Taxonomy" id="381830"/>
    <lineage>
        <taxon>Bacteria</taxon>
        <taxon>Bacillati</taxon>
        <taxon>Bacillota</taxon>
        <taxon>Bacilli</taxon>
        <taxon>Bacillales</taxon>
        <taxon>Staphylococcaceae</taxon>
        <taxon>Salinicoccus</taxon>
    </lineage>
</organism>
<keyword evidence="1" id="KW-0812">Transmembrane</keyword>
<reference evidence="2 3" key="1">
    <citation type="submission" date="2024-09" db="EMBL/GenBank/DDBJ databases">
        <authorList>
            <person name="Sun Q."/>
            <person name="Mori K."/>
        </authorList>
    </citation>
    <scope>NUCLEOTIDE SEQUENCE [LARGE SCALE GENOMIC DNA]</scope>
    <source>
        <strain evidence="2 3">JCM 12822</strain>
    </source>
</reference>
<keyword evidence="1" id="KW-0472">Membrane</keyword>
<keyword evidence="3" id="KW-1185">Reference proteome</keyword>
<dbReference type="Proteomes" id="UP001589740">
    <property type="component" value="Unassembled WGS sequence"/>
</dbReference>
<dbReference type="Pfam" id="PF04657">
    <property type="entry name" value="DMT_YdcZ"/>
    <property type="match status" value="2"/>
</dbReference>
<name>A0ABV5Z1V0_9STAP</name>
<feature type="transmembrane region" description="Helical" evidence="1">
    <location>
        <begin position="256"/>
        <end position="277"/>
    </location>
</feature>
<proteinExistence type="predicted"/>